<keyword evidence="1" id="KW-0479">Metal-binding</keyword>
<dbReference type="InterPro" id="IPR017896">
    <property type="entry name" value="4Fe4S_Fe-S-bd"/>
</dbReference>
<dbReference type="PANTHER" id="PTHR43122">
    <property type="entry name" value="FERREDOXIN SUBUNIT OF PYRUVATE:FLAVODOXIN OXIDOREDUCTASE-RELATED"/>
    <property type="match status" value="1"/>
</dbReference>
<dbReference type="Proteomes" id="UP001234916">
    <property type="component" value="Chromosome"/>
</dbReference>
<evidence type="ECO:0000256" key="1">
    <source>
        <dbReference type="ARBA" id="ARBA00022723"/>
    </source>
</evidence>
<evidence type="ECO:0000256" key="3">
    <source>
        <dbReference type="ARBA" id="ARBA00023014"/>
    </source>
</evidence>
<dbReference type="PROSITE" id="PS51379">
    <property type="entry name" value="4FE4S_FER_2"/>
    <property type="match status" value="2"/>
</dbReference>
<protein>
    <submittedName>
        <fullName evidence="5">4Fe-4S binding protein</fullName>
    </submittedName>
</protein>
<name>A0AA49FL84_9PROT</name>
<dbReference type="InterPro" id="IPR017900">
    <property type="entry name" value="4Fe4S_Fe_S_CS"/>
</dbReference>
<reference evidence="5" key="1">
    <citation type="journal article" date="2023" name="Nat. Microbiol.">
        <title>Enrichment and characterization of a nitric oxide-reducing microbial community in a continuous bioreactor.</title>
        <authorList>
            <person name="Garrido-Amador P."/>
            <person name="Stortenbeker N."/>
            <person name="Wessels H.J.C.T."/>
            <person name="Speth D.R."/>
            <person name="Garcia-Heredia I."/>
            <person name="Kartal B."/>
        </authorList>
    </citation>
    <scope>NUCLEOTIDE SEQUENCE</scope>
    <source>
        <strain evidence="5">MAG1</strain>
    </source>
</reference>
<proteinExistence type="predicted"/>
<feature type="domain" description="4Fe-4S ferredoxin-type" evidence="4">
    <location>
        <begin position="15"/>
        <end position="44"/>
    </location>
</feature>
<evidence type="ECO:0000259" key="4">
    <source>
        <dbReference type="PROSITE" id="PS51379"/>
    </source>
</evidence>
<feature type="domain" description="4Fe-4S ferredoxin-type" evidence="4">
    <location>
        <begin position="52"/>
        <end position="81"/>
    </location>
</feature>
<evidence type="ECO:0000313" key="5">
    <source>
        <dbReference type="EMBL" id="WIM05540.1"/>
    </source>
</evidence>
<organism evidence="5">
    <name type="scientific">Candidatus Nitricoxidivorans perseverans</name>
    <dbReference type="NCBI Taxonomy" id="2975601"/>
    <lineage>
        <taxon>Bacteria</taxon>
        <taxon>Pseudomonadati</taxon>
        <taxon>Pseudomonadota</taxon>
        <taxon>Betaproteobacteria</taxon>
        <taxon>Nitrosomonadales</taxon>
        <taxon>Sterolibacteriaceae</taxon>
        <taxon>Candidatus Nitricoxidivorans</taxon>
    </lineage>
</organism>
<gene>
    <name evidence="5" type="ORF">OHM77_12795</name>
</gene>
<dbReference type="GO" id="GO:0046872">
    <property type="term" value="F:metal ion binding"/>
    <property type="evidence" value="ECO:0007669"/>
    <property type="project" value="UniProtKB-KW"/>
</dbReference>
<dbReference type="PROSITE" id="PS00198">
    <property type="entry name" value="4FE4S_FER_1"/>
    <property type="match status" value="2"/>
</dbReference>
<accession>A0AA49FL84</accession>
<sequence length="90" mass="10401">MRPTKYFNELKPLHGNVYVNETWCKGCGFCVQFCPTNVLDVSPEFNAKGYHPPYAKNPEKCRDCNFCQLICPEFAIFVERDDEETEKGKA</sequence>
<dbReference type="GO" id="GO:0051536">
    <property type="term" value="F:iron-sulfur cluster binding"/>
    <property type="evidence" value="ECO:0007669"/>
    <property type="project" value="UniProtKB-KW"/>
</dbReference>
<evidence type="ECO:0000256" key="2">
    <source>
        <dbReference type="ARBA" id="ARBA00023004"/>
    </source>
</evidence>
<dbReference type="EMBL" id="CP107246">
    <property type="protein sequence ID" value="WIM05540.1"/>
    <property type="molecule type" value="Genomic_DNA"/>
</dbReference>
<dbReference type="SUPFAM" id="SSF54862">
    <property type="entry name" value="4Fe-4S ferredoxins"/>
    <property type="match status" value="1"/>
</dbReference>
<dbReference type="PANTHER" id="PTHR43122:SF1">
    <property type="entry name" value="IRON-SULFUR-BINDING PROTEIN"/>
    <property type="match status" value="1"/>
</dbReference>
<dbReference type="Gene3D" id="3.30.70.20">
    <property type="match status" value="1"/>
</dbReference>
<dbReference type="AlphaFoldDB" id="A0AA49FL84"/>
<keyword evidence="2" id="KW-0408">Iron</keyword>
<dbReference type="KEGG" id="npv:OHM77_12795"/>
<keyword evidence="3" id="KW-0411">Iron-sulfur</keyword>
<dbReference type="Pfam" id="PF12838">
    <property type="entry name" value="Fer4_7"/>
    <property type="match status" value="1"/>
</dbReference>